<keyword evidence="8" id="KW-1185">Reference proteome</keyword>
<dbReference type="PANTHER" id="PTHR10015">
    <property type="entry name" value="HEAT SHOCK TRANSCRIPTION FACTOR"/>
    <property type="match status" value="1"/>
</dbReference>
<evidence type="ECO:0000256" key="5">
    <source>
        <dbReference type="SAM" id="MobiDB-lite"/>
    </source>
</evidence>
<dbReference type="GO" id="GO:0005634">
    <property type="term" value="C:nucleus"/>
    <property type="evidence" value="ECO:0007669"/>
    <property type="project" value="UniProtKB-SubCell"/>
</dbReference>
<dbReference type="SMART" id="SM00415">
    <property type="entry name" value="HSF"/>
    <property type="match status" value="1"/>
</dbReference>
<evidence type="ECO:0000313" key="7">
    <source>
        <dbReference type="EMBL" id="KAK1747101.1"/>
    </source>
</evidence>
<dbReference type="GO" id="GO:0003700">
    <property type="term" value="F:DNA-binding transcription factor activity"/>
    <property type="evidence" value="ECO:0007669"/>
    <property type="project" value="InterPro"/>
</dbReference>
<dbReference type="AlphaFoldDB" id="A0AAD9DGP4"/>
<dbReference type="Pfam" id="PF00447">
    <property type="entry name" value="HSF_DNA-bind"/>
    <property type="match status" value="1"/>
</dbReference>
<dbReference type="PANTHER" id="PTHR10015:SF206">
    <property type="entry name" value="HSF-TYPE DNA-BINDING DOMAIN-CONTAINING PROTEIN"/>
    <property type="match status" value="1"/>
</dbReference>
<dbReference type="Gene3D" id="1.10.10.10">
    <property type="entry name" value="Winged helix-like DNA-binding domain superfamily/Winged helix DNA-binding domain"/>
    <property type="match status" value="1"/>
</dbReference>
<dbReference type="PRINTS" id="PR00056">
    <property type="entry name" value="HSFDOMAIN"/>
</dbReference>
<dbReference type="InterPro" id="IPR000232">
    <property type="entry name" value="HSF_DNA-bd"/>
</dbReference>
<comment type="similarity">
    <text evidence="4">Belongs to the HSF family.</text>
</comment>
<proteinExistence type="inferred from homology"/>
<protein>
    <submittedName>
        <fullName evidence="7">Heat shock factor family protein</fullName>
    </submittedName>
</protein>
<keyword evidence="7" id="KW-0346">Stress response</keyword>
<evidence type="ECO:0000256" key="1">
    <source>
        <dbReference type="ARBA" id="ARBA00004123"/>
    </source>
</evidence>
<dbReference type="InterPro" id="IPR036390">
    <property type="entry name" value="WH_DNA-bd_sf"/>
</dbReference>
<feature type="compositionally biased region" description="Low complexity" evidence="5">
    <location>
        <begin position="66"/>
        <end position="82"/>
    </location>
</feature>
<feature type="region of interest" description="Disordered" evidence="5">
    <location>
        <begin position="304"/>
        <end position="357"/>
    </location>
</feature>
<feature type="domain" description="HSF-type DNA-binding" evidence="6">
    <location>
        <begin position="211"/>
        <end position="305"/>
    </location>
</feature>
<feature type="region of interest" description="Disordered" evidence="5">
    <location>
        <begin position="467"/>
        <end position="486"/>
    </location>
</feature>
<feature type="compositionally biased region" description="Low complexity" evidence="5">
    <location>
        <begin position="129"/>
        <end position="142"/>
    </location>
</feature>
<dbReference type="SUPFAM" id="SSF46785">
    <property type="entry name" value="Winged helix' DNA-binding domain"/>
    <property type="match status" value="1"/>
</dbReference>
<sequence length="584" mass="62350">MYLAGFRDAARKSSGERKQKKLEQQPPKKQSSTTQRFGTQSPEVGLKHIQSREELANNFARAQQESQSGIGAAIGSGVQQQQHQVEPVRSLGVPSPLGHFDLNDSYDPPPSIPENGQYHYQQPNPPPYQQVASLGSSYGSAGSGVSNPLIASSPELLSSSVSPGAVGTVAEKPSPGTRGRRKQGGGSPPSTTATTESGGGGGGSGKKRQGHSNPFPRKLMDMLSKEEANVVCWLPRGDAFVVRDNDRFVSDVLPRYFRHTKLTSFQRQLNLYGFRRITKGPDAGAYRHECFQRDNPDLCLQMKRSKQKGGVGASPRLGPNSPGNARRGRSSSLNSEPSPLISPLMAGSGNATNSSTGMTPLLSNLAVGASPPDMSLDGPAADQYGCGESRTHTYTTSFRNDQHGPPTTGLGILMSANSSSGATTLHHQHHGVRHYTPEQRAQMQKDAQDRERQARALAAAGMAAEQLKGSGLHPPPTLGTNSHQHQHNSVAANHVSHDSHGGMKQEEWNNLDHQHQENIGNGLTLEEMDVDFAKLFDPNEEVANMQTHGSGWPMSADTPASSVAAAVQGDGKYLASGGHLDGEI</sequence>
<comment type="caution">
    <text evidence="7">The sequence shown here is derived from an EMBL/GenBank/DDBJ whole genome shotgun (WGS) entry which is preliminary data.</text>
</comment>
<feature type="compositionally biased region" description="Polar residues" evidence="5">
    <location>
        <begin position="31"/>
        <end position="42"/>
    </location>
</feature>
<feature type="region of interest" description="Disordered" evidence="5">
    <location>
        <begin position="59"/>
        <end position="142"/>
    </location>
</feature>
<evidence type="ECO:0000256" key="4">
    <source>
        <dbReference type="RuleBase" id="RU004020"/>
    </source>
</evidence>
<evidence type="ECO:0000259" key="6">
    <source>
        <dbReference type="SMART" id="SM00415"/>
    </source>
</evidence>
<comment type="subcellular location">
    <subcellularLocation>
        <location evidence="1">Nucleus</location>
    </subcellularLocation>
</comment>
<organism evidence="7 8">
    <name type="scientific">Skeletonema marinoi</name>
    <dbReference type="NCBI Taxonomy" id="267567"/>
    <lineage>
        <taxon>Eukaryota</taxon>
        <taxon>Sar</taxon>
        <taxon>Stramenopiles</taxon>
        <taxon>Ochrophyta</taxon>
        <taxon>Bacillariophyta</taxon>
        <taxon>Coscinodiscophyceae</taxon>
        <taxon>Thalassiosirophycidae</taxon>
        <taxon>Thalassiosirales</taxon>
        <taxon>Skeletonemataceae</taxon>
        <taxon>Skeletonema</taxon>
        <taxon>Skeletonema marinoi-dohrnii complex</taxon>
    </lineage>
</organism>
<feature type="compositionally biased region" description="Basic and acidic residues" evidence="5">
    <location>
        <begin position="8"/>
        <end position="23"/>
    </location>
</feature>
<dbReference type="EMBL" id="JATAAI010000003">
    <property type="protein sequence ID" value="KAK1747101.1"/>
    <property type="molecule type" value="Genomic_DNA"/>
</dbReference>
<dbReference type="InterPro" id="IPR036388">
    <property type="entry name" value="WH-like_DNA-bd_sf"/>
</dbReference>
<evidence type="ECO:0000256" key="3">
    <source>
        <dbReference type="ARBA" id="ARBA00023242"/>
    </source>
</evidence>
<evidence type="ECO:0000313" key="8">
    <source>
        <dbReference type="Proteomes" id="UP001224775"/>
    </source>
</evidence>
<gene>
    <name evidence="7" type="ORF">QTG54_002445</name>
</gene>
<reference evidence="7" key="1">
    <citation type="submission" date="2023-06" db="EMBL/GenBank/DDBJ databases">
        <title>Survivors Of The Sea: Transcriptome response of Skeletonema marinoi to long-term dormancy.</title>
        <authorList>
            <person name="Pinder M.I.M."/>
            <person name="Kourtchenko O."/>
            <person name="Robertson E.K."/>
            <person name="Larsson T."/>
            <person name="Maumus F."/>
            <person name="Osuna-Cruz C.M."/>
            <person name="Vancaester E."/>
            <person name="Stenow R."/>
            <person name="Vandepoele K."/>
            <person name="Ploug H."/>
            <person name="Bruchert V."/>
            <person name="Godhe A."/>
            <person name="Topel M."/>
        </authorList>
    </citation>
    <scope>NUCLEOTIDE SEQUENCE</scope>
    <source>
        <strain evidence="7">R05AC</strain>
    </source>
</reference>
<dbReference type="Proteomes" id="UP001224775">
    <property type="component" value="Unassembled WGS sequence"/>
</dbReference>
<feature type="region of interest" description="Disordered" evidence="5">
    <location>
        <begin position="156"/>
        <end position="217"/>
    </location>
</feature>
<feature type="region of interest" description="Disordered" evidence="5">
    <location>
        <begin position="1"/>
        <end position="47"/>
    </location>
</feature>
<keyword evidence="3" id="KW-0539">Nucleus</keyword>
<name>A0AAD9DGP4_9STRA</name>
<dbReference type="GO" id="GO:0043565">
    <property type="term" value="F:sequence-specific DNA binding"/>
    <property type="evidence" value="ECO:0007669"/>
    <property type="project" value="InterPro"/>
</dbReference>
<evidence type="ECO:0000256" key="2">
    <source>
        <dbReference type="ARBA" id="ARBA00023125"/>
    </source>
</evidence>
<keyword evidence="2" id="KW-0238">DNA-binding</keyword>
<accession>A0AAD9DGP4</accession>
<dbReference type="FunFam" id="1.10.10.10:FF:000479">
    <property type="entry name" value="Predicted protein"/>
    <property type="match status" value="1"/>
</dbReference>